<organism evidence="9 10">
    <name type="scientific">Glossina pallidipes</name>
    <name type="common">Tsetse fly</name>
    <dbReference type="NCBI Taxonomy" id="7398"/>
    <lineage>
        <taxon>Eukaryota</taxon>
        <taxon>Metazoa</taxon>
        <taxon>Ecdysozoa</taxon>
        <taxon>Arthropoda</taxon>
        <taxon>Hexapoda</taxon>
        <taxon>Insecta</taxon>
        <taxon>Pterygota</taxon>
        <taxon>Neoptera</taxon>
        <taxon>Endopterygota</taxon>
        <taxon>Diptera</taxon>
        <taxon>Brachycera</taxon>
        <taxon>Muscomorpha</taxon>
        <taxon>Hippoboscoidea</taxon>
        <taxon>Glossinidae</taxon>
        <taxon>Glossina</taxon>
    </lineage>
</organism>
<dbReference type="STRING" id="7398.A0A1A9ZXS2"/>
<feature type="domain" description="PWWP" evidence="8">
    <location>
        <begin position="563"/>
        <end position="614"/>
    </location>
</feature>
<feature type="compositionally biased region" description="Basic and acidic residues" evidence="6">
    <location>
        <begin position="730"/>
        <end position="739"/>
    </location>
</feature>
<dbReference type="GO" id="GO:0005634">
    <property type="term" value="C:nucleus"/>
    <property type="evidence" value="ECO:0007669"/>
    <property type="project" value="TreeGrafter"/>
</dbReference>
<keyword evidence="1" id="KW-0479">Metal-binding</keyword>
<dbReference type="VEuPathDB" id="VectorBase:GPAI028377"/>
<dbReference type="GO" id="GO:0005737">
    <property type="term" value="C:cytoplasm"/>
    <property type="evidence" value="ECO:0007669"/>
    <property type="project" value="TreeGrafter"/>
</dbReference>
<dbReference type="Gene3D" id="2.30.30.140">
    <property type="match status" value="1"/>
</dbReference>
<dbReference type="CDD" id="cd15538">
    <property type="entry name" value="PHD_PRKCBP1"/>
    <property type="match status" value="1"/>
</dbReference>
<reference evidence="10" key="1">
    <citation type="submission" date="2014-03" db="EMBL/GenBank/DDBJ databases">
        <authorList>
            <person name="Aksoy S."/>
            <person name="Warren W."/>
            <person name="Wilson R.K."/>
        </authorList>
    </citation>
    <scope>NUCLEOTIDE SEQUENCE [LARGE SCALE GENOMIC DNA]</scope>
    <source>
        <strain evidence="10">IAEA</strain>
    </source>
</reference>
<dbReference type="InterPro" id="IPR013083">
    <property type="entry name" value="Znf_RING/FYVE/PHD"/>
</dbReference>
<feature type="region of interest" description="Disordered" evidence="6">
    <location>
        <begin position="722"/>
        <end position="750"/>
    </location>
</feature>
<dbReference type="Gene3D" id="3.30.40.10">
    <property type="entry name" value="Zinc/RING finger domain, C3HC4 (zinc finger)"/>
    <property type="match status" value="1"/>
</dbReference>
<evidence type="ECO:0000256" key="6">
    <source>
        <dbReference type="SAM" id="MobiDB-lite"/>
    </source>
</evidence>
<evidence type="ECO:0000259" key="7">
    <source>
        <dbReference type="PROSITE" id="PS50016"/>
    </source>
</evidence>
<dbReference type="InterPro" id="IPR036427">
    <property type="entry name" value="Bromodomain-like_sf"/>
</dbReference>
<keyword evidence="3" id="KW-0862">Zinc</keyword>
<dbReference type="InterPro" id="IPR000313">
    <property type="entry name" value="PWWP_dom"/>
</dbReference>
<keyword evidence="10" id="KW-1185">Reference proteome</keyword>
<dbReference type="PROSITE" id="PS50812">
    <property type="entry name" value="PWWP"/>
    <property type="match status" value="1"/>
</dbReference>
<dbReference type="GO" id="GO:0008270">
    <property type="term" value="F:zinc ion binding"/>
    <property type="evidence" value="ECO:0007669"/>
    <property type="project" value="UniProtKB-KW"/>
</dbReference>
<dbReference type="PANTHER" id="PTHR46453">
    <property type="entry name" value="PROTEIN KINASE C-BINDING PROTEIN 1"/>
    <property type="match status" value="1"/>
</dbReference>
<sequence length="1039" mass="117742">MESARKIPRPMKNALRLEGGANLEGLQETEKEQIGQELENNSEEEDFSEFDEITSGTNGKSTNMEEEFLPYTSESAKEAHHMKTFKATDDRLTNRHSSDSIAKLGSHSISKSTNVGRVIAPKSREHLALQRSIHDSKILTDYFKTSKIQSRKLRDKDPINKCNDLIFKEGRDGTSKGIKAKRFNRRFVPLKDDSSENNAVTLNSDLVARSSRSKSLHSKSLDFSDREKIVKWPSEERLVAKRTNMRSENPEFAQKHKDFLKGVIHSSETPERCLRSRSSSGSAIIMRSRSSSKSAGRYEKELSLYQPNHKYAMDIEHYDKPVQNSMEIEMRDSSFGVGACSGQPYSASENADDNSINDSNKSVINLDGKLNSDESSLEVHLRDVWQPPLKPGWDSFCWKCHRSHVNYICSKCIRSFHNTCIKINAPAIGNLWICPECVAVENALNNPKRFRRNECSADSLSQLLSIVLNRMRYVKGTSADDDLATYNKYIVNPVSFSMLQDKVDKRVYRCAEELLNDTKWFLHNASILSLGLAQETAEIDTCAQCYMNANSRNDWFVDVCDQPHLLVWAKLKGFPYWPAKAMGIGQGSLVNVRFFGQHDRAFVPLKDCFLYSQQDPNSQTGRRSARELADCIKEVEMHMERIKKKIGAFQYAPFKTPYDPNEEMQQLEQMMPGVQEYIRSQQSLTSNPPLKLTICKNAGNTLSVLQNTSTQENSIVQNQETIEGVSKKKHLEERDDDGHVKKHENRTKGHTPKYEVISKSTSDDSNSSKLNTVILKRKPAQAAVNNNDGKRMSVADGGDLPPPKISRTEETSEQFNFIANHQLASGLGEDTRDEVISESLLKSKSGKQDPQSGTDIINREPITLDKNSENSEAVLKEIFIKEQQERESHKTNNILKCPLPFVEVKQEGTSDNNIEIEECVILRTIPGHAERRNDDFSLVNNNTNTTMQEEFGADVATISNITTTELRISSPLLTRIKQEVISDEEYAGNNATEHRVNDIVAVEIAQRISPKNINTVASSQQQRRQQRYSFRPHFEVQYQ</sequence>
<dbReference type="InterPro" id="IPR001487">
    <property type="entry name" value="Bromodomain"/>
</dbReference>
<protein>
    <recommendedName>
        <fullName evidence="11">PWWP domain-containing protein</fullName>
    </recommendedName>
</protein>
<dbReference type="PANTHER" id="PTHR46453:SF5">
    <property type="entry name" value="PROTEIN KINASE C-BINDING PROTEIN 1 ISOFORM X1"/>
    <property type="match status" value="1"/>
</dbReference>
<evidence type="ECO:0000256" key="4">
    <source>
        <dbReference type="ARBA" id="ARBA00023117"/>
    </source>
</evidence>
<evidence type="ECO:0000256" key="2">
    <source>
        <dbReference type="ARBA" id="ARBA00022771"/>
    </source>
</evidence>
<evidence type="ECO:0000256" key="3">
    <source>
        <dbReference type="ARBA" id="ARBA00022833"/>
    </source>
</evidence>
<accession>A0A1A9ZXS2</accession>
<dbReference type="EnsemblMetazoa" id="GPAI028377-RA">
    <property type="protein sequence ID" value="GPAI028377-PA"/>
    <property type="gene ID" value="GPAI028377"/>
</dbReference>
<dbReference type="InterPro" id="IPR044075">
    <property type="entry name" value="PRKCBP1_PHD"/>
</dbReference>
<dbReference type="SUPFAM" id="SSF63748">
    <property type="entry name" value="Tudor/PWWP/MBT"/>
    <property type="match status" value="1"/>
</dbReference>
<dbReference type="InterPro" id="IPR019787">
    <property type="entry name" value="Znf_PHD-finger"/>
</dbReference>
<dbReference type="PROSITE" id="PS50016">
    <property type="entry name" value="ZF_PHD_2"/>
    <property type="match status" value="1"/>
</dbReference>
<dbReference type="SMART" id="SM00249">
    <property type="entry name" value="PHD"/>
    <property type="match status" value="1"/>
</dbReference>
<dbReference type="CDD" id="cd20160">
    <property type="entry name" value="PWWP_PRKCBP1"/>
    <property type="match status" value="1"/>
</dbReference>
<dbReference type="InterPro" id="IPR011011">
    <property type="entry name" value="Znf_FYVE_PHD"/>
</dbReference>
<dbReference type="Pfam" id="PF00439">
    <property type="entry name" value="Bromodomain"/>
    <property type="match status" value="1"/>
</dbReference>
<feature type="compositionally biased region" description="Acidic residues" evidence="6">
    <location>
        <begin position="40"/>
        <end position="52"/>
    </location>
</feature>
<feature type="region of interest" description="Disordered" evidence="6">
    <location>
        <begin position="1"/>
        <end position="64"/>
    </location>
</feature>
<dbReference type="SUPFAM" id="SSF57903">
    <property type="entry name" value="FYVE/PHD zinc finger"/>
    <property type="match status" value="1"/>
</dbReference>
<evidence type="ECO:0000313" key="10">
    <source>
        <dbReference type="Proteomes" id="UP000092445"/>
    </source>
</evidence>
<dbReference type="GO" id="GO:0003714">
    <property type="term" value="F:transcription corepressor activity"/>
    <property type="evidence" value="ECO:0007669"/>
    <property type="project" value="TreeGrafter"/>
</dbReference>
<dbReference type="AlphaFoldDB" id="A0A1A9ZXS2"/>
<feature type="region of interest" description="Disordered" evidence="6">
    <location>
        <begin position="842"/>
        <end position="861"/>
    </location>
</feature>
<reference evidence="9" key="2">
    <citation type="submission" date="2020-05" db="UniProtKB">
        <authorList>
            <consortium name="EnsemblMetazoa"/>
        </authorList>
    </citation>
    <scope>IDENTIFICATION</scope>
    <source>
        <strain evidence="9">IAEA</strain>
    </source>
</reference>
<evidence type="ECO:0000256" key="5">
    <source>
        <dbReference type="PROSITE-ProRule" id="PRU00146"/>
    </source>
</evidence>
<dbReference type="SUPFAM" id="SSF47370">
    <property type="entry name" value="Bromodomain"/>
    <property type="match status" value="1"/>
</dbReference>
<dbReference type="Pfam" id="PF00855">
    <property type="entry name" value="PWWP"/>
    <property type="match status" value="1"/>
</dbReference>
<name>A0A1A9ZXS2_GLOPL</name>
<evidence type="ECO:0000256" key="1">
    <source>
        <dbReference type="ARBA" id="ARBA00022723"/>
    </source>
</evidence>
<dbReference type="InterPro" id="IPR001965">
    <property type="entry name" value="Znf_PHD"/>
</dbReference>
<dbReference type="Proteomes" id="UP000092445">
    <property type="component" value="Unassembled WGS sequence"/>
</dbReference>
<feature type="region of interest" description="Disordered" evidence="6">
    <location>
        <begin position="1015"/>
        <end position="1039"/>
    </location>
</feature>
<dbReference type="SMART" id="SM00293">
    <property type="entry name" value="PWWP"/>
    <property type="match status" value="1"/>
</dbReference>
<dbReference type="Gene3D" id="1.20.920.10">
    <property type="entry name" value="Bromodomain-like"/>
    <property type="match status" value="1"/>
</dbReference>
<evidence type="ECO:0008006" key="11">
    <source>
        <dbReference type="Google" id="ProtNLM"/>
    </source>
</evidence>
<evidence type="ECO:0000313" key="9">
    <source>
        <dbReference type="EnsemblMetazoa" id="GPAI028377-PA"/>
    </source>
</evidence>
<feature type="domain" description="PHD-type" evidence="7">
    <location>
        <begin position="394"/>
        <end position="440"/>
    </location>
</feature>
<keyword evidence="4" id="KW-0103">Bromodomain</keyword>
<keyword evidence="2 5" id="KW-0863">Zinc-finger</keyword>
<proteinExistence type="predicted"/>
<evidence type="ECO:0000259" key="8">
    <source>
        <dbReference type="PROSITE" id="PS50812"/>
    </source>
</evidence>
<feature type="compositionally biased region" description="Basic residues" evidence="6">
    <location>
        <begin position="740"/>
        <end position="750"/>
    </location>
</feature>